<dbReference type="EMBL" id="JACHXI010000010">
    <property type="protein sequence ID" value="MBB3103855.1"/>
    <property type="molecule type" value="Genomic_DNA"/>
</dbReference>
<feature type="transmembrane region" description="Helical" evidence="6">
    <location>
        <begin position="172"/>
        <end position="196"/>
    </location>
</feature>
<dbReference type="NCBIfam" id="TIGR01013">
    <property type="entry name" value="2a58"/>
    <property type="match status" value="1"/>
</dbReference>
<evidence type="ECO:0000256" key="4">
    <source>
        <dbReference type="ARBA" id="ARBA00022989"/>
    </source>
</evidence>
<evidence type="ECO:0000259" key="7">
    <source>
        <dbReference type="Pfam" id="PF01895"/>
    </source>
</evidence>
<evidence type="ECO:0000256" key="1">
    <source>
        <dbReference type="ARBA" id="ARBA00004651"/>
    </source>
</evidence>
<dbReference type="Pfam" id="PF01895">
    <property type="entry name" value="PhoU"/>
    <property type="match status" value="1"/>
</dbReference>
<organism evidence="8 9">
    <name type="scientific">Azomonas macrocytogenes</name>
    <name type="common">Azotobacter macrocytogenes</name>
    <dbReference type="NCBI Taxonomy" id="69962"/>
    <lineage>
        <taxon>Bacteria</taxon>
        <taxon>Pseudomonadati</taxon>
        <taxon>Pseudomonadota</taxon>
        <taxon>Gammaproteobacteria</taxon>
        <taxon>Pseudomonadales</taxon>
        <taxon>Pseudomonadaceae</taxon>
        <taxon>Azomonas</taxon>
    </lineage>
</organism>
<dbReference type="RefSeq" id="WP_183166770.1">
    <property type="nucleotide sequence ID" value="NZ_JACHXI010000010.1"/>
</dbReference>
<dbReference type="Proteomes" id="UP000549250">
    <property type="component" value="Unassembled WGS sequence"/>
</dbReference>
<dbReference type="PANTHER" id="PTHR10010">
    <property type="entry name" value="SOLUTE CARRIER FAMILY 34 SODIUM PHOSPHATE , MEMBER 2-RELATED"/>
    <property type="match status" value="1"/>
</dbReference>
<dbReference type="NCBIfam" id="TIGR00704">
    <property type="entry name" value="NaPi_cotrn_rel"/>
    <property type="match status" value="1"/>
</dbReference>
<dbReference type="NCBIfam" id="NF037997">
    <property type="entry name" value="Na_Pi_symport"/>
    <property type="match status" value="1"/>
</dbReference>
<keyword evidence="2" id="KW-1003">Cell membrane</keyword>
<dbReference type="SUPFAM" id="SSF109755">
    <property type="entry name" value="PhoU-like"/>
    <property type="match status" value="1"/>
</dbReference>
<dbReference type="Gene3D" id="1.20.58.220">
    <property type="entry name" value="Phosphate transport system protein phou homolog 2, domain 2"/>
    <property type="match status" value="1"/>
</dbReference>
<evidence type="ECO:0000313" key="9">
    <source>
        <dbReference type="Proteomes" id="UP000549250"/>
    </source>
</evidence>
<proteinExistence type="predicted"/>
<keyword evidence="5 6" id="KW-0472">Membrane</keyword>
<feature type="transmembrane region" description="Helical" evidence="6">
    <location>
        <begin position="133"/>
        <end position="152"/>
    </location>
</feature>
<dbReference type="InterPro" id="IPR038078">
    <property type="entry name" value="PhoU-like_sf"/>
</dbReference>
<dbReference type="GO" id="GO:0005436">
    <property type="term" value="F:sodium:phosphate symporter activity"/>
    <property type="evidence" value="ECO:0007669"/>
    <property type="project" value="InterPro"/>
</dbReference>
<dbReference type="AlphaFoldDB" id="A0A839T7B9"/>
<feature type="transmembrane region" description="Helical" evidence="6">
    <location>
        <begin position="47"/>
        <end position="69"/>
    </location>
</feature>
<dbReference type="Pfam" id="PF02690">
    <property type="entry name" value="Na_Pi_cotrans"/>
    <property type="match status" value="2"/>
</dbReference>
<dbReference type="GO" id="GO:0005886">
    <property type="term" value="C:plasma membrane"/>
    <property type="evidence" value="ECO:0007669"/>
    <property type="project" value="UniProtKB-SubCell"/>
</dbReference>
<gene>
    <name evidence="8" type="ORF">FHR87_002265</name>
</gene>
<reference evidence="8 9" key="1">
    <citation type="submission" date="2020-08" db="EMBL/GenBank/DDBJ databases">
        <title>Genomic Encyclopedia of Type Strains, Phase III (KMG-III): the genomes of soil and plant-associated and newly described type strains.</title>
        <authorList>
            <person name="Whitman W."/>
        </authorList>
    </citation>
    <scope>NUCLEOTIDE SEQUENCE [LARGE SCALE GENOMIC DNA]</scope>
    <source>
        <strain evidence="8 9">CECT 4462</strain>
    </source>
</reference>
<evidence type="ECO:0000313" key="8">
    <source>
        <dbReference type="EMBL" id="MBB3103855.1"/>
    </source>
</evidence>
<evidence type="ECO:0000256" key="3">
    <source>
        <dbReference type="ARBA" id="ARBA00022692"/>
    </source>
</evidence>
<comment type="subcellular location">
    <subcellularLocation>
        <location evidence="1">Cell membrane</location>
        <topology evidence="1">Multi-pass membrane protein</topology>
    </subcellularLocation>
</comment>
<feature type="transmembrane region" description="Helical" evidence="6">
    <location>
        <begin position="203"/>
        <end position="226"/>
    </location>
</feature>
<accession>A0A839T7B9</accession>
<protein>
    <submittedName>
        <fullName evidence="8">Phosphate:Na+ symporter</fullName>
    </submittedName>
</protein>
<keyword evidence="9" id="KW-1185">Reference proteome</keyword>
<dbReference type="InterPro" id="IPR004633">
    <property type="entry name" value="NaPi_cotrn-rel/YqeW-like"/>
</dbReference>
<comment type="caution">
    <text evidence="8">The sequence shown here is derived from an EMBL/GenBank/DDBJ whole genome shotgun (WGS) entry which is preliminary data.</text>
</comment>
<feature type="transmembrane region" description="Helical" evidence="6">
    <location>
        <begin position="102"/>
        <end position="121"/>
    </location>
</feature>
<keyword evidence="4 6" id="KW-1133">Transmembrane helix</keyword>
<evidence type="ECO:0000256" key="5">
    <source>
        <dbReference type="ARBA" id="ARBA00023136"/>
    </source>
</evidence>
<evidence type="ECO:0000256" key="2">
    <source>
        <dbReference type="ARBA" id="ARBA00022475"/>
    </source>
</evidence>
<sequence length="562" mass="61053">MLTLLHLLSSIALLIWGTHIVRTGIMRVYGAHLRRFLGHSTTNPYLAFGAGIGVTALVQSSNATALFVLSFVAQKLVPLATALAIMLGADVGTALMTRVLTLNLSWLSPLLTLVGVCLFMSRRQTRLGQLGRVLIGLGLIILALELIVQAARPITETHGLDALFSSLAGDTLLAALFGALFAVISYSSLAAVLLTATLAGAGLIGLPAALGVVIGASIGSGFIAWMNASVQPTPARQLALGNLLFKLAGLLVLPIIDPLAAWMQTFTFAQATLVIGFHLAYNSARCLLQLPLIQPMARLCEHLLPDRTLPSKVAQPRHLDHSMLDTPSLALASAVRESLRIGDLVDSMLTHLRTALHEDRPQLNTDIRALDDDIDSLYSAIKLYLAQLPRDELSEEESWRWAQIIELAINLELSGDIIEHMAKKLRQPKTGSLRPFTALDLEELSLLLGLLADNLHLGLSVFLCGDERSALQLIEQKHSFRKHERTLSHAHVDRLHEKVLDSLETSSAHLELIADMRRLNSLFCSTAYAVLEIRRARQATQAAEEVLDEEQQIAALPRGTSS</sequence>
<dbReference type="PANTHER" id="PTHR10010:SF39">
    <property type="entry name" value="PHOU DOMAIN-CONTAINING PROTEIN"/>
    <property type="match status" value="1"/>
</dbReference>
<name>A0A839T7B9_AZOMA</name>
<feature type="domain" description="PhoU" evidence="7">
    <location>
        <begin position="340"/>
        <end position="424"/>
    </location>
</feature>
<feature type="transmembrane region" description="Helical" evidence="6">
    <location>
        <begin position="76"/>
        <end position="96"/>
    </location>
</feature>
<evidence type="ECO:0000256" key="6">
    <source>
        <dbReference type="SAM" id="Phobius"/>
    </source>
</evidence>
<feature type="transmembrane region" description="Helical" evidence="6">
    <location>
        <begin position="238"/>
        <end position="256"/>
    </location>
</feature>
<dbReference type="GO" id="GO:0044341">
    <property type="term" value="P:sodium-dependent phosphate transport"/>
    <property type="evidence" value="ECO:0007669"/>
    <property type="project" value="InterPro"/>
</dbReference>
<keyword evidence="3 6" id="KW-0812">Transmembrane</keyword>
<dbReference type="InterPro" id="IPR026022">
    <property type="entry name" value="PhoU_dom"/>
</dbReference>
<dbReference type="InterPro" id="IPR003841">
    <property type="entry name" value="Na/Pi_transpt"/>
</dbReference>